<name>A0A0F9G812_9ZZZZ</name>
<proteinExistence type="predicted"/>
<dbReference type="AlphaFoldDB" id="A0A0F9G812"/>
<gene>
    <name evidence="1" type="ORF">LCGC14_1858490</name>
</gene>
<dbReference type="EMBL" id="LAZR01018777">
    <property type="protein sequence ID" value="KKL95059.1"/>
    <property type="molecule type" value="Genomic_DNA"/>
</dbReference>
<reference evidence="1" key="1">
    <citation type="journal article" date="2015" name="Nature">
        <title>Complex archaea that bridge the gap between prokaryotes and eukaryotes.</title>
        <authorList>
            <person name="Spang A."/>
            <person name="Saw J.H."/>
            <person name="Jorgensen S.L."/>
            <person name="Zaremba-Niedzwiedzka K."/>
            <person name="Martijn J."/>
            <person name="Lind A.E."/>
            <person name="van Eijk R."/>
            <person name="Schleper C."/>
            <person name="Guy L."/>
            <person name="Ettema T.J."/>
        </authorList>
    </citation>
    <scope>NUCLEOTIDE SEQUENCE</scope>
</reference>
<comment type="caution">
    <text evidence="1">The sequence shown here is derived from an EMBL/GenBank/DDBJ whole genome shotgun (WGS) entry which is preliminary data.</text>
</comment>
<sequence>GQQEYIKILTAYRDSFNILGSAIPSFFSLDRDLRELFFLHIHVIERGIAVVHMPLQGRLYSPDRWDAKVNSKIEEKWAQRMSKNPKYKPAYHELTTFRGYLYFNDATPKQKKTYIEIKKNKRAKDIGAKIEEKKDFITRVLELLKENKLTAPGLKQLCLMEDKKYSSVRTSLNRYLEDVGDKTSLREYLAENIEDAKVESGIRDLVPEF</sequence>
<evidence type="ECO:0000313" key="1">
    <source>
        <dbReference type="EMBL" id="KKL95059.1"/>
    </source>
</evidence>
<feature type="non-terminal residue" evidence="1">
    <location>
        <position position="1"/>
    </location>
</feature>
<protein>
    <submittedName>
        <fullName evidence="1">Uncharacterized protein</fullName>
    </submittedName>
</protein>
<accession>A0A0F9G812</accession>
<organism evidence="1">
    <name type="scientific">marine sediment metagenome</name>
    <dbReference type="NCBI Taxonomy" id="412755"/>
    <lineage>
        <taxon>unclassified sequences</taxon>
        <taxon>metagenomes</taxon>
        <taxon>ecological metagenomes</taxon>
    </lineage>
</organism>